<organism evidence="1">
    <name type="scientific">Arundo donax</name>
    <name type="common">Giant reed</name>
    <name type="synonym">Donax arundinaceus</name>
    <dbReference type="NCBI Taxonomy" id="35708"/>
    <lineage>
        <taxon>Eukaryota</taxon>
        <taxon>Viridiplantae</taxon>
        <taxon>Streptophyta</taxon>
        <taxon>Embryophyta</taxon>
        <taxon>Tracheophyta</taxon>
        <taxon>Spermatophyta</taxon>
        <taxon>Magnoliopsida</taxon>
        <taxon>Liliopsida</taxon>
        <taxon>Poales</taxon>
        <taxon>Poaceae</taxon>
        <taxon>PACMAD clade</taxon>
        <taxon>Arundinoideae</taxon>
        <taxon>Arundineae</taxon>
        <taxon>Arundo</taxon>
    </lineage>
</organism>
<reference evidence="1" key="1">
    <citation type="submission" date="2014-09" db="EMBL/GenBank/DDBJ databases">
        <authorList>
            <person name="Magalhaes I.L.F."/>
            <person name="Oliveira U."/>
            <person name="Santos F.R."/>
            <person name="Vidigal T.H.D.A."/>
            <person name="Brescovit A.D."/>
            <person name="Santos A.J."/>
        </authorList>
    </citation>
    <scope>NUCLEOTIDE SEQUENCE</scope>
    <source>
        <tissue evidence="1">Shoot tissue taken approximately 20 cm above the soil surface</tissue>
    </source>
</reference>
<proteinExistence type="predicted"/>
<name>A0A0A9DGU6_ARUDO</name>
<evidence type="ECO:0000313" key="1">
    <source>
        <dbReference type="EMBL" id="JAD82987.1"/>
    </source>
</evidence>
<reference evidence="1" key="2">
    <citation type="journal article" date="2015" name="Data Brief">
        <title>Shoot transcriptome of the giant reed, Arundo donax.</title>
        <authorList>
            <person name="Barrero R.A."/>
            <person name="Guerrero F.D."/>
            <person name="Moolhuijzen P."/>
            <person name="Goolsby J.A."/>
            <person name="Tidwell J."/>
            <person name="Bellgard S.E."/>
            <person name="Bellgard M.I."/>
        </authorList>
    </citation>
    <scope>NUCLEOTIDE SEQUENCE</scope>
    <source>
        <tissue evidence="1">Shoot tissue taken approximately 20 cm above the soil surface</tissue>
    </source>
</reference>
<accession>A0A0A9DGU6</accession>
<dbReference type="AlphaFoldDB" id="A0A0A9DGU6"/>
<protein>
    <submittedName>
        <fullName evidence="1">Uncharacterized protein</fullName>
    </submittedName>
</protein>
<dbReference type="PROSITE" id="PS51257">
    <property type="entry name" value="PROKAR_LIPOPROTEIN"/>
    <property type="match status" value="1"/>
</dbReference>
<sequence length="80" mass="8777">MHKVQLPLQPTKAYLASVSSKKCVQCVCYIGILSCQINNHILSISSFKNHIICTLPAAVEARRELKETALEMDGTCTLDG</sequence>
<dbReference type="EMBL" id="GBRH01214908">
    <property type="protein sequence ID" value="JAD82987.1"/>
    <property type="molecule type" value="Transcribed_RNA"/>
</dbReference>